<name>A0A516GDV6_9MICO</name>
<evidence type="ECO:0000256" key="2">
    <source>
        <dbReference type="SAM" id="Phobius"/>
    </source>
</evidence>
<dbReference type="EMBL" id="CP041616">
    <property type="protein sequence ID" value="QDO89714.1"/>
    <property type="molecule type" value="Genomic_DNA"/>
</dbReference>
<evidence type="ECO:0000313" key="3">
    <source>
        <dbReference type="EMBL" id="QDO89714.1"/>
    </source>
</evidence>
<feature type="transmembrane region" description="Helical" evidence="2">
    <location>
        <begin position="12"/>
        <end position="30"/>
    </location>
</feature>
<organism evidence="3 4">
    <name type="scientific">Ornithinimicrobium ciconiae</name>
    <dbReference type="NCBI Taxonomy" id="2594265"/>
    <lineage>
        <taxon>Bacteria</taxon>
        <taxon>Bacillati</taxon>
        <taxon>Actinomycetota</taxon>
        <taxon>Actinomycetes</taxon>
        <taxon>Micrococcales</taxon>
        <taxon>Ornithinimicrobiaceae</taxon>
        <taxon>Ornithinimicrobium</taxon>
    </lineage>
</organism>
<accession>A0A516GDV6</accession>
<evidence type="ECO:0000313" key="4">
    <source>
        <dbReference type="Proteomes" id="UP000315395"/>
    </source>
</evidence>
<dbReference type="AlphaFoldDB" id="A0A516GDV6"/>
<dbReference type="RefSeq" id="WP_143784435.1">
    <property type="nucleotide sequence ID" value="NZ_CP041616.1"/>
</dbReference>
<gene>
    <name evidence="3" type="ORF">FNH13_16370</name>
</gene>
<keyword evidence="2" id="KW-0472">Membrane</keyword>
<keyword evidence="4" id="KW-1185">Reference proteome</keyword>
<proteinExistence type="predicted"/>
<keyword evidence="2" id="KW-0812">Transmembrane</keyword>
<dbReference type="Proteomes" id="UP000315395">
    <property type="component" value="Chromosome"/>
</dbReference>
<feature type="compositionally biased region" description="Basic and acidic residues" evidence="1">
    <location>
        <begin position="82"/>
        <end position="103"/>
    </location>
</feature>
<keyword evidence="2" id="KW-1133">Transmembrane helix</keyword>
<sequence length="111" mass="11855">MNGTSVEVTGGLGAFLGLFFLAVAVIFLGYDLSRRLRRLDHQEKLRLEEERLTQERRDRLAHETDAAAAGDGSASTGDSGDEQQRGAGDEQQRGAGDGRRADPDGDAPPTG</sequence>
<feature type="compositionally biased region" description="Basic and acidic residues" evidence="1">
    <location>
        <begin position="50"/>
        <end position="65"/>
    </location>
</feature>
<dbReference type="KEGG" id="orz:FNH13_16370"/>
<reference evidence="3 4" key="1">
    <citation type="submission" date="2019-07" db="EMBL/GenBank/DDBJ databases">
        <title>complete genome sequencing of Ornithinimicrobium sp. H23M54.</title>
        <authorList>
            <person name="Bae J.-W."/>
            <person name="Lee S.-Y."/>
        </authorList>
    </citation>
    <scope>NUCLEOTIDE SEQUENCE [LARGE SCALE GENOMIC DNA]</scope>
    <source>
        <strain evidence="3 4">H23M54</strain>
    </source>
</reference>
<feature type="region of interest" description="Disordered" evidence="1">
    <location>
        <begin position="50"/>
        <end position="111"/>
    </location>
</feature>
<evidence type="ECO:0000256" key="1">
    <source>
        <dbReference type="SAM" id="MobiDB-lite"/>
    </source>
</evidence>
<feature type="compositionally biased region" description="Low complexity" evidence="1">
    <location>
        <begin position="66"/>
        <end position="78"/>
    </location>
</feature>
<protein>
    <submittedName>
        <fullName evidence="3">Uncharacterized protein</fullName>
    </submittedName>
</protein>